<name>A0A2H0BX21_9BACT</name>
<dbReference type="EMBL" id="PCTA01000003">
    <property type="protein sequence ID" value="PIP62079.1"/>
    <property type="molecule type" value="Genomic_DNA"/>
</dbReference>
<dbReference type="AlphaFoldDB" id="A0A2H0BX21"/>
<dbReference type="Gene3D" id="3.90.320.10">
    <property type="match status" value="1"/>
</dbReference>
<evidence type="ECO:0000313" key="3">
    <source>
        <dbReference type="Proteomes" id="UP000231246"/>
    </source>
</evidence>
<reference evidence="2 3" key="1">
    <citation type="submission" date="2017-09" db="EMBL/GenBank/DDBJ databases">
        <title>Depth-based differentiation of microbial function through sediment-hosted aquifers and enrichment of novel symbionts in the deep terrestrial subsurface.</title>
        <authorList>
            <person name="Probst A.J."/>
            <person name="Ladd B."/>
            <person name="Jarett J.K."/>
            <person name="Geller-Mcgrath D.E."/>
            <person name="Sieber C.M."/>
            <person name="Emerson J.B."/>
            <person name="Anantharaman K."/>
            <person name="Thomas B.C."/>
            <person name="Malmstrom R."/>
            <person name="Stieglmeier M."/>
            <person name="Klingl A."/>
            <person name="Woyke T."/>
            <person name="Ryan C.M."/>
            <person name="Banfield J.F."/>
        </authorList>
    </citation>
    <scope>NUCLEOTIDE SEQUENCE [LARGE SCALE GENOMIC DNA]</scope>
    <source>
        <strain evidence="2">CG22_combo_CG10-13_8_21_14_all_38_20</strain>
    </source>
</reference>
<dbReference type="InterPro" id="IPR027616">
    <property type="entry name" value="Cas4_PREFRAN"/>
</dbReference>
<proteinExistence type="predicted"/>
<dbReference type="Proteomes" id="UP000231246">
    <property type="component" value="Unassembled WGS sequence"/>
</dbReference>
<sequence length="184" mass="21601">MVDDYIQISKLNDFIFCPYSIYLHSIYENFDTSTYHSKFQKRGSINHARIDNKTYSTSKYIIQGKDIYSQKYGLVGKIDLYDSKQKSLIERKYKITKIYSGYKLQLFAQCLCMQEMGYQVNKLCFHSLVDNKNYPIAFPSGEDLNFLKDTVKQIRNFRSKDAVLLSISPLKCEKCIYNNLCAFK</sequence>
<evidence type="ECO:0000259" key="1">
    <source>
        <dbReference type="Pfam" id="PF01930"/>
    </source>
</evidence>
<organism evidence="2 3">
    <name type="scientific">Candidatus Roizmanbacteria bacterium CG22_combo_CG10-13_8_21_14_all_38_20</name>
    <dbReference type="NCBI Taxonomy" id="1974862"/>
    <lineage>
        <taxon>Bacteria</taxon>
        <taxon>Candidatus Roizmaniibacteriota</taxon>
    </lineage>
</organism>
<dbReference type="NCBIfam" id="TIGR04328">
    <property type="entry name" value="cas4_PREFRAN"/>
    <property type="match status" value="1"/>
</dbReference>
<protein>
    <submittedName>
        <fullName evidence="2">Type V CRISPR-associated protein Cas4</fullName>
    </submittedName>
</protein>
<feature type="domain" description="DUF83" evidence="1">
    <location>
        <begin position="8"/>
        <end position="182"/>
    </location>
</feature>
<dbReference type="InterPro" id="IPR022765">
    <property type="entry name" value="Dna2/Cas4_DUF83"/>
</dbReference>
<dbReference type="InterPro" id="IPR011604">
    <property type="entry name" value="PDDEXK-like_dom_sf"/>
</dbReference>
<gene>
    <name evidence="2" type="primary">cas4</name>
    <name evidence="2" type="ORF">COW99_00130</name>
</gene>
<comment type="caution">
    <text evidence="2">The sequence shown here is derived from an EMBL/GenBank/DDBJ whole genome shotgun (WGS) entry which is preliminary data.</text>
</comment>
<evidence type="ECO:0000313" key="2">
    <source>
        <dbReference type="EMBL" id="PIP62079.1"/>
    </source>
</evidence>
<dbReference type="Pfam" id="PF01930">
    <property type="entry name" value="Cas_Cas4"/>
    <property type="match status" value="1"/>
</dbReference>
<accession>A0A2H0BX21</accession>